<feature type="domain" description="HTH cro/C1-type" evidence="1">
    <location>
        <begin position="13"/>
        <end position="68"/>
    </location>
</feature>
<evidence type="ECO:0000313" key="2">
    <source>
        <dbReference type="EMBL" id="CAH8243564.1"/>
    </source>
</evidence>
<dbReference type="CDD" id="cd00093">
    <property type="entry name" value="HTH_XRE"/>
    <property type="match status" value="1"/>
</dbReference>
<dbReference type="Proteomes" id="UP001154322">
    <property type="component" value="Unassembled WGS sequence"/>
</dbReference>
<dbReference type="Gene3D" id="1.10.260.40">
    <property type="entry name" value="lambda repressor-like DNA-binding domains"/>
    <property type="match status" value="1"/>
</dbReference>
<organism evidence="2 3">
    <name type="scientific">Paenibacillus melissococcoides</name>
    <dbReference type="NCBI Taxonomy" id="2912268"/>
    <lineage>
        <taxon>Bacteria</taxon>
        <taxon>Bacillati</taxon>
        <taxon>Bacillota</taxon>
        <taxon>Bacilli</taxon>
        <taxon>Bacillales</taxon>
        <taxon>Paenibacillaceae</taxon>
        <taxon>Paenibacillus</taxon>
    </lineage>
</organism>
<sequence>MKDVLYHTVGELVHKYRRDAGMTLSKLSELSGIPKGTISRIENGNVKRPEFQTVGPLAATLGIPFEDVVDRYIYIEKRADPLFMILQSVIPNGNMELIEKVALRFLESPNGDSCDLVAEHIVT</sequence>
<proteinExistence type="predicted"/>
<reference evidence="2" key="1">
    <citation type="submission" date="2022-06" db="EMBL/GenBank/DDBJ databases">
        <authorList>
            <person name="Dietemann V."/>
            <person name="Ory F."/>
            <person name="Dainat B."/>
            <person name="Oberhansli S."/>
        </authorList>
    </citation>
    <scope>NUCLEOTIDE SEQUENCE</scope>
    <source>
        <strain evidence="2">Ena-SAMPLE-TAB-26-04-2022-14:26:32:270-5432</strain>
    </source>
</reference>
<dbReference type="InterPro" id="IPR010982">
    <property type="entry name" value="Lambda_DNA-bd_dom_sf"/>
</dbReference>
<accession>A0ABN8U1Y7</accession>
<dbReference type="InterPro" id="IPR001387">
    <property type="entry name" value="Cro/C1-type_HTH"/>
</dbReference>
<dbReference type="PROSITE" id="PS50943">
    <property type="entry name" value="HTH_CROC1"/>
    <property type="match status" value="1"/>
</dbReference>
<keyword evidence="3" id="KW-1185">Reference proteome</keyword>
<dbReference type="Pfam" id="PF01381">
    <property type="entry name" value="HTH_3"/>
    <property type="match status" value="1"/>
</dbReference>
<dbReference type="SMART" id="SM00530">
    <property type="entry name" value="HTH_XRE"/>
    <property type="match status" value="1"/>
</dbReference>
<evidence type="ECO:0000259" key="1">
    <source>
        <dbReference type="PROSITE" id="PS50943"/>
    </source>
</evidence>
<comment type="caution">
    <text evidence="2">The sequence shown here is derived from an EMBL/GenBank/DDBJ whole genome shotgun (WGS) entry which is preliminary data.</text>
</comment>
<gene>
    <name evidence="2" type="ORF">WJ0W_000804</name>
</gene>
<protein>
    <submittedName>
        <fullName evidence="2">Helix-turn-helix domain-containing protein</fullName>
    </submittedName>
</protein>
<evidence type="ECO:0000313" key="3">
    <source>
        <dbReference type="Proteomes" id="UP001154322"/>
    </source>
</evidence>
<dbReference type="SUPFAM" id="SSF47413">
    <property type="entry name" value="lambda repressor-like DNA-binding domains"/>
    <property type="match status" value="1"/>
</dbReference>
<dbReference type="EMBL" id="CALYLO010000001">
    <property type="protein sequence ID" value="CAH8243564.1"/>
    <property type="molecule type" value="Genomic_DNA"/>
</dbReference>
<name>A0ABN8U1Y7_9BACL</name>
<dbReference type="RefSeq" id="WP_213428906.1">
    <property type="nucleotide sequence ID" value="NZ_AP031286.1"/>
</dbReference>